<reference evidence="3 4" key="1">
    <citation type="submission" date="2017-12" db="EMBL/GenBank/DDBJ databases">
        <title>Genome Sequence of a Multidrug-Resistant Candida haemulonii Isolate from a Patient with Chronic Leg Ulcers in Israel.</title>
        <authorList>
            <person name="Chow N.A."/>
            <person name="Gade L."/>
            <person name="Batra D."/>
            <person name="Rowe L.A."/>
            <person name="Ben-Ami R."/>
            <person name="Loparev V.N."/>
            <person name="Litvintseva A.P."/>
        </authorList>
    </citation>
    <scope>NUCLEOTIDE SEQUENCE [LARGE SCALE GENOMIC DNA]</scope>
    <source>
        <strain evidence="3 4">B11899</strain>
    </source>
</reference>
<accession>A0A2V1ART0</accession>
<dbReference type="Proteomes" id="UP000244309">
    <property type="component" value="Unassembled WGS sequence"/>
</dbReference>
<proteinExistence type="predicted"/>
<feature type="compositionally biased region" description="Basic and acidic residues" evidence="1">
    <location>
        <begin position="484"/>
        <end position="494"/>
    </location>
</feature>
<feature type="domain" description="CCHC-type" evidence="2">
    <location>
        <begin position="445"/>
        <end position="461"/>
    </location>
</feature>
<dbReference type="GeneID" id="37009770"/>
<evidence type="ECO:0000313" key="3">
    <source>
        <dbReference type="EMBL" id="PVH20927.1"/>
    </source>
</evidence>
<feature type="region of interest" description="Disordered" evidence="1">
    <location>
        <begin position="484"/>
        <end position="554"/>
    </location>
</feature>
<dbReference type="VEuPathDB" id="FungiDB:CXQ85_004440"/>
<feature type="compositionally biased region" description="Polar residues" evidence="1">
    <location>
        <begin position="543"/>
        <end position="554"/>
    </location>
</feature>
<feature type="compositionally biased region" description="Acidic residues" evidence="1">
    <location>
        <begin position="509"/>
        <end position="520"/>
    </location>
</feature>
<dbReference type="InterPro" id="IPR001878">
    <property type="entry name" value="Znf_CCHC"/>
</dbReference>
<dbReference type="GO" id="GO:0003676">
    <property type="term" value="F:nucleic acid binding"/>
    <property type="evidence" value="ECO:0007669"/>
    <property type="project" value="InterPro"/>
</dbReference>
<comment type="caution">
    <text evidence="3">The sequence shown here is derived from an EMBL/GenBank/DDBJ whole genome shotgun (WGS) entry which is preliminary data.</text>
</comment>
<feature type="compositionally biased region" description="Basic and acidic residues" evidence="1">
    <location>
        <begin position="521"/>
        <end position="540"/>
    </location>
</feature>
<protein>
    <recommendedName>
        <fullName evidence="2">CCHC-type domain-containing protein</fullName>
    </recommendedName>
</protein>
<evidence type="ECO:0000259" key="2">
    <source>
        <dbReference type="SMART" id="SM00343"/>
    </source>
</evidence>
<dbReference type="AlphaFoldDB" id="A0A2V1ART0"/>
<feature type="region of interest" description="Disordered" evidence="1">
    <location>
        <begin position="1"/>
        <end position="26"/>
    </location>
</feature>
<dbReference type="GO" id="GO:0008270">
    <property type="term" value="F:zinc ion binding"/>
    <property type="evidence" value="ECO:0007669"/>
    <property type="project" value="InterPro"/>
</dbReference>
<evidence type="ECO:0000256" key="1">
    <source>
        <dbReference type="SAM" id="MobiDB-lite"/>
    </source>
</evidence>
<organism evidence="3 4">
    <name type="scientific">Candidozyma haemuli</name>
    <dbReference type="NCBI Taxonomy" id="45357"/>
    <lineage>
        <taxon>Eukaryota</taxon>
        <taxon>Fungi</taxon>
        <taxon>Dikarya</taxon>
        <taxon>Ascomycota</taxon>
        <taxon>Saccharomycotina</taxon>
        <taxon>Pichiomycetes</taxon>
        <taxon>Metschnikowiaceae</taxon>
        <taxon>Candidozyma</taxon>
    </lineage>
</organism>
<dbReference type="OrthoDB" id="4095252at2759"/>
<keyword evidence="4" id="KW-1185">Reference proteome</keyword>
<dbReference type="RefSeq" id="XP_025341867.1">
    <property type="nucleotide sequence ID" value="XM_025488059.1"/>
</dbReference>
<feature type="domain" description="CCHC-type" evidence="2">
    <location>
        <begin position="463"/>
        <end position="479"/>
    </location>
</feature>
<dbReference type="EMBL" id="PKFO01000004">
    <property type="protein sequence ID" value="PVH20927.1"/>
    <property type="molecule type" value="Genomic_DNA"/>
</dbReference>
<name>A0A2V1ART0_9ASCO</name>
<evidence type="ECO:0000313" key="4">
    <source>
        <dbReference type="Proteomes" id="UP000244309"/>
    </source>
</evidence>
<gene>
    <name evidence="3" type="ORF">CXQ85_004440</name>
</gene>
<dbReference type="SMART" id="SM00343">
    <property type="entry name" value="ZnF_C2HC"/>
    <property type="match status" value="2"/>
</dbReference>
<sequence length="554" mass="63235">MGPGGKPKVRVRDNRKQKNKKVVSKPQLKKILEGPGEAIGEDAFDYTDLPRRLERDVPKHTGKKALDAQEYVRSLQSRGPGGPFLLIHSRIEGCPDDVELSAEAEEFDRGGDYKFLLNQATKGFDPKISLHAMKQIRWICRTPVEVCQYELNDDLNYLPENDSTYKMEITNPSGSTNGQLTSFLRKTGWEKFKKFVDDLQLADAKYEVYLTKMAFEKSNSKRGKKILTRAEMTEFMEVIDKRLNSVPKALASLLIGNSRVIYPHVYFPALKDVGQLDELESVLTNDRFGSCDPNEVIADINELLLDLQFVKSSTPDLIHEFKECTSTRDNYLWAKILYKPTPRAQELFKYGFLHPSDEILSWNEGPMVRHRWQSADVEIQLGSEMTPPKRTIVDRVRRNLERDLGAATHKKKLKAVVGYMSKMKPYRKISDPFDMSCVVKFCYQFCAFCHTTDHTFQDCPRKGCYVCGNDYHSRANCPEVLKQKQAEKKEREEATESSDSSSASYMDVFDNDTEVESEPEYDVREDLGTEPKVIVHKEPTVRPGSSETTLAAEA</sequence>